<dbReference type="PANTHER" id="PTHR21523:SF46">
    <property type="entry name" value="MLT-TEN (MLT-10) RELATED"/>
    <property type="match status" value="1"/>
</dbReference>
<dbReference type="AlphaFoldDB" id="A0A914DUB3"/>
<proteinExistence type="predicted"/>
<evidence type="ECO:0000256" key="1">
    <source>
        <dbReference type="SAM" id="Phobius"/>
    </source>
</evidence>
<keyword evidence="1" id="KW-1133">Transmembrane helix</keyword>
<protein>
    <submittedName>
        <fullName evidence="3">Uncharacterized protein</fullName>
    </submittedName>
</protein>
<sequence>MKNIDKISYKAERSPIAKFADFLRNIIRPNKQEDSEVNEEGISKETIGGKWPKTYNSLKKIHEEMEEKKRMPGTRPYKFRMYDIVLGRDEPTLTPTERRGPAGLLHQGMQLMNSVKGMRKSKGNVKFLSPRFLSLFPDKLTSADEQLSPNVLSFYKDNRSIAALPEVLSSIGMTEFDRDSVLSMLMDVSGTTKRVNSALEILKDLNFFDAENEIMNVTEKIVSSFDRLNKTLNIFQTDQMNKKGFAFLEKDQMERFYKDQGIDQKLNLADFEDFFNYNHVQRELSLWSTVENIAMDIKEHKSSRQKRGTVLIAGIPVTFFQPAVLAPFAFAPGFWPSVAGPLVLSPNIFSPVILGPSILGPMILSPGVARPFIISPYILGSFIGSPFVMIPFIINPWAFGPNILNPFVLSPVILSPT</sequence>
<feature type="transmembrane region" description="Helical" evidence="1">
    <location>
        <begin position="308"/>
        <end position="328"/>
    </location>
</feature>
<evidence type="ECO:0000313" key="2">
    <source>
        <dbReference type="Proteomes" id="UP000887540"/>
    </source>
</evidence>
<dbReference type="InterPro" id="IPR006954">
    <property type="entry name" value="Mlt-10-like"/>
</dbReference>
<organism evidence="2 3">
    <name type="scientific">Acrobeloides nanus</name>
    <dbReference type="NCBI Taxonomy" id="290746"/>
    <lineage>
        <taxon>Eukaryota</taxon>
        <taxon>Metazoa</taxon>
        <taxon>Ecdysozoa</taxon>
        <taxon>Nematoda</taxon>
        <taxon>Chromadorea</taxon>
        <taxon>Rhabditida</taxon>
        <taxon>Tylenchina</taxon>
        <taxon>Cephalobomorpha</taxon>
        <taxon>Cephaloboidea</taxon>
        <taxon>Cephalobidae</taxon>
        <taxon>Acrobeloides</taxon>
    </lineage>
</organism>
<name>A0A914DUB3_9BILA</name>
<dbReference type="Proteomes" id="UP000887540">
    <property type="component" value="Unplaced"/>
</dbReference>
<evidence type="ECO:0000313" key="3">
    <source>
        <dbReference type="WBParaSite" id="ACRNAN_scaffold3816.g13746.t1"/>
    </source>
</evidence>
<reference evidence="3" key="1">
    <citation type="submission" date="2022-11" db="UniProtKB">
        <authorList>
            <consortium name="WormBaseParasite"/>
        </authorList>
    </citation>
    <scope>IDENTIFICATION</scope>
</reference>
<feature type="transmembrane region" description="Helical" evidence="1">
    <location>
        <begin position="348"/>
        <end position="365"/>
    </location>
</feature>
<dbReference type="WBParaSite" id="ACRNAN_scaffold3816.g13746.t1">
    <property type="protein sequence ID" value="ACRNAN_scaffold3816.g13746.t1"/>
    <property type="gene ID" value="ACRNAN_scaffold3816.g13746"/>
</dbReference>
<accession>A0A914DUB3</accession>
<dbReference type="Pfam" id="PF04870">
    <property type="entry name" value="Moulting_cycle"/>
    <property type="match status" value="1"/>
</dbReference>
<keyword evidence="1" id="KW-0472">Membrane</keyword>
<dbReference type="PANTHER" id="PTHR21523">
    <property type="match status" value="1"/>
</dbReference>
<feature type="transmembrane region" description="Helical" evidence="1">
    <location>
        <begin position="377"/>
        <end position="399"/>
    </location>
</feature>
<keyword evidence="1" id="KW-0812">Transmembrane</keyword>
<keyword evidence="2" id="KW-1185">Reference proteome</keyword>